<proteinExistence type="predicted"/>
<dbReference type="STRING" id="1042311.A0A2T3ZGL3"/>
<feature type="compositionally biased region" description="Polar residues" evidence="1">
    <location>
        <begin position="403"/>
        <end position="422"/>
    </location>
</feature>
<dbReference type="OrthoDB" id="10681872at2759"/>
<feature type="signal peptide" evidence="2">
    <location>
        <begin position="1"/>
        <end position="26"/>
    </location>
</feature>
<feature type="region of interest" description="Disordered" evidence="1">
    <location>
        <begin position="360"/>
        <end position="422"/>
    </location>
</feature>
<feature type="compositionally biased region" description="Low complexity" evidence="1">
    <location>
        <begin position="360"/>
        <end position="402"/>
    </location>
</feature>
<gene>
    <name evidence="3" type="ORF">M441DRAFT_77096</name>
</gene>
<evidence type="ECO:0000256" key="1">
    <source>
        <dbReference type="SAM" id="MobiDB-lite"/>
    </source>
</evidence>
<feature type="compositionally biased region" description="Low complexity" evidence="1">
    <location>
        <begin position="188"/>
        <end position="209"/>
    </location>
</feature>
<accession>A0A2T3ZGL3</accession>
<feature type="compositionally biased region" description="Polar residues" evidence="1">
    <location>
        <begin position="91"/>
        <end position="142"/>
    </location>
</feature>
<reference evidence="3 4" key="1">
    <citation type="submission" date="2016-07" db="EMBL/GenBank/DDBJ databases">
        <title>Multiple horizontal gene transfer events from other fungi enriched the ability of initially mycotrophic Trichoderma (Ascomycota) to feed on dead plant biomass.</title>
        <authorList>
            <consortium name="DOE Joint Genome Institute"/>
            <person name="Aerts A."/>
            <person name="Atanasova L."/>
            <person name="Chenthamara K."/>
            <person name="Zhang J."/>
            <person name="Grujic M."/>
            <person name="Henrissat B."/>
            <person name="Kuo A."/>
            <person name="Salamov A."/>
            <person name="Lipzen A."/>
            <person name="Labutti K."/>
            <person name="Barry K."/>
            <person name="Miao Y."/>
            <person name="Rahimi M.J."/>
            <person name="Shen Q."/>
            <person name="Grigoriev I.V."/>
            <person name="Kubicek C.P."/>
            <person name="Druzhinina I.S."/>
        </authorList>
    </citation>
    <scope>NUCLEOTIDE SEQUENCE [LARGE SCALE GENOMIC DNA]</scope>
    <source>
        <strain evidence="3 4">CBS 433.97</strain>
    </source>
</reference>
<evidence type="ECO:0000256" key="2">
    <source>
        <dbReference type="SAM" id="SignalP"/>
    </source>
</evidence>
<feature type="region of interest" description="Disordered" evidence="1">
    <location>
        <begin position="72"/>
        <end position="142"/>
    </location>
</feature>
<protein>
    <submittedName>
        <fullName evidence="3">Uncharacterized protein</fullName>
    </submittedName>
</protein>
<keyword evidence="4" id="KW-1185">Reference proteome</keyword>
<organism evidence="3 4">
    <name type="scientific">Trichoderma asperellum (strain ATCC 204424 / CBS 433.97 / NBRC 101777)</name>
    <dbReference type="NCBI Taxonomy" id="1042311"/>
    <lineage>
        <taxon>Eukaryota</taxon>
        <taxon>Fungi</taxon>
        <taxon>Dikarya</taxon>
        <taxon>Ascomycota</taxon>
        <taxon>Pezizomycotina</taxon>
        <taxon>Sordariomycetes</taxon>
        <taxon>Hypocreomycetidae</taxon>
        <taxon>Hypocreales</taxon>
        <taxon>Hypocreaceae</taxon>
        <taxon>Trichoderma</taxon>
    </lineage>
</organism>
<feature type="compositionally biased region" description="Low complexity" evidence="1">
    <location>
        <begin position="217"/>
        <end position="317"/>
    </location>
</feature>
<dbReference type="Proteomes" id="UP000240493">
    <property type="component" value="Unassembled WGS sequence"/>
</dbReference>
<feature type="compositionally biased region" description="Low complexity" evidence="1">
    <location>
        <begin position="326"/>
        <end position="339"/>
    </location>
</feature>
<sequence>MRASVLSAGLLPAVVTLLAGISTTMAQLEVHRLGAEDYGSDIDAGHFQVLAPRAANYGEPSDYGYYPPPYGEETSSVTSTTKSGVYPTPPAASSTGTISNVTTKTETVSITHPTGSKTSSGNRSSTLAGTVTASSTSDKGHSSATAEASSVIESSFGLTTQTITVSLASTTFVTAKTVQVESSHEGYSFSSEATSSLSTSSASSVSTRSSTEEESGTVRSVSSSSSTKGSSSSGSASVTTTTGWSNSASSPSTTSSGSLSSSQLTENATVHSTSTSTASIESTRSFTEGESGTIHPISTSTTSSSTSGPTIVSTITGWFNSTAPPSSESTGQFSSSQLTENGTIRTVTLTTIGVTLTRPLSESSTQLTSSTSASGNATFSTGASGSSASETLSSSSSAATGTNLTQTSVISRPSGTTASGHGITSTVNGTAIVITVSEAAASTTSSFSTGTLSNISSSLISGWSSSSIPSVATSTYRFTNSSVATATCYSGSVKRDNNLVCYINLAKIIWDNSVCYICACDCTNIATQ</sequence>
<feature type="compositionally biased region" description="Low complexity" evidence="1">
    <location>
        <begin position="72"/>
        <end position="83"/>
    </location>
</feature>
<keyword evidence="2" id="KW-0732">Signal</keyword>
<evidence type="ECO:0000313" key="4">
    <source>
        <dbReference type="Proteomes" id="UP000240493"/>
    </source>
</evidence>
<feature type="chain" id="PRO_5015424583" evidence="2">
    <location>
        <begin position="27"/>
        <end position="528"/>
    </location>
</feature>
<feature type="region of interest" description="Disordered" evidence="1">
    <location>
        <begin position="181"/>
        <end position="339"/>
    </location>
</feature>
<evidence type="ECO:0000313" key="3">
    <source>
        <dbReference type="EMBL" id="PTB43951.1"/>
    </source>
</evidence>
<dbReference type="AlphaFoldDB" id="A0A2T3ZGL3"/>
<name>A0A2T3ZGL3_TRIA4</name>
<dbReference type="EMBL" id="KZ679258">
    <property type="protein sequence ID" value="PTB43951.1"/>
    <property type="molecule type" value="Genomic_DNA"/>
</dbReference>